<accession>A0ABY8NJG1</accession>
<dbReference type="Proteomes" id="UP001236500">
    <property type="component" value="Chromosome"/>
</dbReference>
<organism evidence="1 2">
    <name type="scientific">Microbulbifer bruguierae</name>
    <dbReference type="NCBI Taxonomy" id="3029061"/>
    <lineage>
        <taxon>Bacteria</taxon>
        <taxon>Pseudomonadati</taxon>
        <taxon>Pseudomonadota</taxon>
        <taxon>Gammaproteobacteria</taxon>
        <taxon>Cellvibrionales</taxon>
        <taxon>Microbulbiferaceae</taxon>
        <taxon>Microbulbifer</taxon>
    </lineage>
</organism>
<sequence length="501" mass="57111">MQLPKQFLLAKAPLTGFPSWRKIPLFDWWLSLAPEVPLVRVRNKNGRETGLLFGWILWRGRLLKNGDVIQWREPEQDNGLAAEYDELGGRFVYLFKCRNQLSAVTDPGGLMSLVFSTEGSMAASSPAVIRLVEELDENARITRAFSCAVRELWYPFGVTPYTGIQRLLPNHRLNLSDRCSIRYFPQPQGEGLHGNPQVDVESIAVNIAQWVRGNVRALVESGHNVAHLTGGFDSRMVLAASREFLPEMRFQTISMRDSRTRLDCHIAARIARQFGLDYRQLPFVAPADCEIEQWLERTGHCIKDTVAALCASARVYNTHCHEITGTCGEAMRTPYWYNGDEKRQSLSPREFLHRLEINENEVTVQLSREWLASLPSGMSVGNILDIAYTELRLGCWAGPSMYGHEIALPSISPFNSLRYYKALLSLPETERARQQLCRAVVNTLWPELLRYPFNRAHGLAKLRFLQQELRLMLPVKLRDHIKRQIRALGNGDSDLLEKLRG</sequence>
<reference evidence="1 2" key="1">
    <citation type="submission" date="2023-02" db="EMBL/GenBank/DDBJ databases">
        <title>Description and genomic characterization of Microbulbifer bruguierae sp. nov., isolated from the sediment of mangrove plant Bruguiera sexangula.</title>
        <authorList>
            <person name="Long M."/>
        </authorList>
    </citation>
    <scope>NUCLEOTIDE SEQUENCE [LARGE SCALE GENOMIC DNA]</scope>
    <source>
        <strain evidence="1 2">H12</strain>
    </source>
</reference>
<keyword evidence="2" id="KW-1185">Reference proteome</keyword>
<dbReference type="SUPFAM" id="SSF52402">
    <property type="entry name" value="Adenine nucleotide alpha hydrolases-like"/>
    <property type="match status" value="1"/>
</dbReference>
<dbReference type="Gene3D" id="3.40.50.620">
    <property type="entry name" value="HUPs"/>
    <property type="match status" value="1"/>
</dbReference>
<dbReference type="InterPro" id="IPR014729">
    <property type="entry name" value="Rossmann-like_a/b/a_fold"/>
</dbReference>
<evidence type="ECO:0008006" key="3">
    <source>
        <dbReference type="Google" id="ProtNLM"/>
    </source>
</evidence>
<proteinExistence type="predicted"/>
<dbReference type="EMBL" id="CP118605">
    <property type="protein sequence ID" value="WGL18232.1"/>
    <property type="molecule type" value="Genomic_DNA"/>
</dbReference>
<gene>
    <name evidence="1" type="ORF">PVT68_08035</name>
</gene>
<evidence type="ECO:0000313" key="2">
    <source>
        <dbReference type="Proteomes" id="UP001236500"/>
    </source>
</evidence>
<protein>
    <recommendedName>
        <fullName evidence="3">Asparagine synthetase domain-containing protein</fullName>
    </recommendedName>
</protein>
<evidence type="ECO:0000313" key="1">
    <source>
        <dbReference type="EMBL" id="WGL18232.1"/>
    </source>
</evidence>
<name>A0ABY8NJG1_9GAMM</name>
<dbReference type="RefSeq" id="WP_280322218.1">
    <property type="nucleotide sequence ID" value="NZ_CP118605.1"/>
</dbReference>